<sequence>MQSIWVETLKKHHNGMITLDSGQMHTSNDSTSSTKSTVWTGSDLLRPLQRQEVAARDPANLICNANADVYTHFRAHAQLNAFPDFSVVDHKCADLDAILS</sequence>
<reference evidence="1 2" key="1">
    <citation type="submission" date="2016-12" db="EMBL/GenBank/DDBJ databases">
        <title>The genomes of Aspergillus section Nigri reveals drivers in fungal speciation.</title>
        <authorList>
            <consortium name="DOE Joint Genome Institute"/>
            <person name="Vesth T.C."/>
            <person name="Nybo J."/>
            <person name="Theobald S."/>
            <person name="Brandl J."/>
            <person name="Frisvad J.C."/>
            <person name="Nielsen K.F."/>
            <person name="Lyhne E.K."/>
            <person name="Kogle M.E."/>
            <person name="Kuo A."/>
            <person name="Riley R."/>
            <person name="Clum A."/>
            <person name="Nolan M."/>
            <person name="Lipzen A."/>
            <person name="Salamov A."/>
            <person name="Henrissat B."/>
            <person name="Wiebenga A."/>
            <person name="De Vries R.P."/>
            <person name="Grigoriev I.V."/>
            <person name="Mortensen U.H."/>
            <person name="Andersen M.R."/>
            <person name="Baker S.E."/>
        </authorList>
    </citation>
    <scope>NUCLEOTIDE SEQUENCE [LARGE SCALE GENOMIC DNA]</scope>
    <source>
        <strain evidence="1 2">CBS 117.55</strain>
    </source>
</reference>
<dbReference type="OrthoDB" id="3687641at2759"/>
<dbReference type="GeneID" id="37069967"/>
<evidence type="ECO:0000313" key="1">
    <source>
        <dbReference type="EMBL" id="PWY90970.1"/>
    </source>
</evidence>
<proteinExistence type="predicted"/>
<dbReference type="STRING" id="1448321.A0A317X334"/>
<organism evidence="1 2">
    <name type="scientific">Aspergillus heteromorphus CBS 117.55</name>
    <dbReference type="NCBI Taxonomy" id="1448321"/>
    <lineage>
        <taxon>Eukaryota</taxon>
        <taxon>Fungi</taxon>
        <taxon>Dikarya</taxon>
        <taxon>Ascomycota</taxon>
        <taxon>Pezizomycotina</taxon>
        <taxon>Eurotiomycetes</taxon>
        <taxon>Eurotiomycetidae</taxon>
        <taxon>Eurotiales</taxon>
        <taxon>Aspergillaceae</taxon>
        <taxon>Aspergillus</taxon>
        <taxon>Aspergillus subgen. Circumdati</taxon>
    </lineage>
</organism>
<accession>A0A317X334</accession>
<gene>
    <name evidence="1" type="ORF">BO70DRAFT_425890</name>
</gene>
<protein>
    <submittedName>
        <fullName evidence="1">Uncharacterized protein</fullName>
    </submittedName>
</protein>
<dbReference type="AlphaFoldDB" id="A0A317X334"/>
<name>A0A317X334_9EURO</name>
<comment type="caution">
    <text evidence="1">The sequence shown here is derived from an EMBL/GenBank/DDBJ whole genome shotgun (WGS) entry which is preliminary data.</text>
</comment>
<dbReference type="Proteomes" id="UP000247233">
    <property type="component" value="Unassembled WGS sequence"/>
</dbReference>
<evidence type="ECO:0000313" key="2">
    <source>
        <dbReference type="Proteomes" id="UP000247233"/>
    </source>
</evidence>
<dbReference type="RefSeq" id="XP_025403413.1">
    <property type="nucleotide sequence ID" value="XM_025547730.1"/>
</dbReference>
<dbReference type="EMBL" id="MSFL01000002">
    <property type="protein sequence ID" value="PWY90970.1"/>
    <property type="molecule type" value="Genomic_DNA"/>
</dbReference>
<dbReference type="VEuPathDB" id="FungiDB:BO70DRAFT_425890"/>
<keyword evidence="2" id="KW-1185">Reference proteome</keyword>